<evidence type="ECO:0000313" key="4">
    <source>
        <dbReference type="Proteomes" id="UP000077266"/>
    </source>
</evidence>
<feature type="region of interest" description="Disordered" evidence="1">
    <location>
        <begin position="250"/>
        <end position="269"/>
    </location>
</feature>
<dbReference type="InterPro" id="IPR005913">
    <property type="entry name" value="dTDP_dehydrorham_reduct"/>
</dbReference>
<dbReference type="InterPro" id="IPR029903">
    <property type="entry name" value="RmlD-like-bd"/>
</dbReference>
<dbReference type="AlphaFoldDB" id="A0A165QG76"/>
<gene>
    <name evidence="3" type="ORF">EXIGLDRAFT_743968</name>
</gene>
<evidence type="ECO:0000256" key="1">
    <source>
        <dbReference type="SAM" id="MobiDB-lite"/>
    </source>
</evidence>
<dbReference type="Pfam" id="PF04321">
    <property type="entry name" value="RmlD_sub_bind"/>
    <property type="match status" value="1"/>
</dbReference>
<reference evidence="3 4" key="1">
    <citation type="journal article" date="2016" name="Mol. Biol. Evol.">
        <title>Comparative Genomics of Early-Diverging Mushroom-Forming Fungi Provides Insights into the Origins of Lignocellulose Decay Capabilities.</title>
        <authorList>
            <person name="Nagy L.G."/>
            <person name="Riley R."/>
            <person name="Tritt A."/>
            <person name="Adam C."/>
            <person name="Daum C."/>
            <person name="Floudas D."/>
            <person name="Sun H."/>
            <person name="Yadav J.S."/>
            <person name="Pangilinan J."/>
            <person name="Larsson K.H."/>
            <person name="Matsuura K."/>
            <person name="Barry K."/>
            <person name="Labutti K."/>
            <person name="Kuo R."/>
            <person name="Ohm R.A."/>
            <person name="Bhattacharya S.S."/>
            <person name="Shirouzu T."/>
            <person name="Yoshinaga Y."/>
            <person name="Martin F.M."/>
            <person name="Grigoriev I.V."/>
            <person name="Hibbett D.S."/>
        </authorList>
    </citation>
    <scope>NUCLEOTIDE SEQUENCE [LARGE SCALE GENOMIC DNA]</scope>
    <source>
        <strain evidence="3 4">HHB12029</strain>
    </source>
</reference>
<dbReference type="UniPathway" id="UPA00315">
    <property type="reaction ID" value="UER00080"/>
</dbReference>
<dbReference type="CDD" id="cd05254">
    <property type="entry name" value="dTDP_HR_like_SDR_e"/>
    <property type="match status" value="1"/>
</dbReference>
<dbReference type="OrthoDB" id="6235964at2759"/>
<accession>A0A165QG76</accession>
<dbReference type="EMBL" id="KV425883">
    <property type="protein sequence ID" value="KZW03564.1"/>
    <property type="molecule type" value="Genomic_DNA"/>
</dbReference>
<protein>
    <submittedName>
        <fullName evidence="3">NAD(P)-binding protein</fullName>
    </submittedName>
</protein>
<dbReference type="PANTHER" id="PTHR10491:SF4">
    <property type="entry name" value="METHIONINE ADENOSYLTRANSFERASE 2 SUBUNIT BETA"/>
    <property type="match status" value="1"/>
</dbReference>
<organism evidence="3 4">
    <name type="scientific">Exidia glandulosa HHB12029</name>
    <dbReference type="NCBI Taxonomy" id="1314781"/>
    <lineage>
        <taxon>Eukaryota</taxon>
        <taxon>Fungi</taxon>
        <taxon>Dikarya</taxon>
        <taxon>Basidiomycota</taxon>
        <taxon>Agaricomycotina</taxon>
        <taxon>Agaricomycetes</taxon>
        <taxon>Auriculariales</taxon>
        <taxon>Exidiaceae</taxon>
        <taxon>Exidia</taxon>
    </lineage>
</organism>
<dbReference type="GO" id="GO:0048270">
    <property type="term" value="F:methionine adenosyltransferase regulator activity"/>
    <property type="evidence" value="ECO:0007669"/>
    <property type="project" value="TreeGrafter"/>
</dbReference>
<dbReference type="Proteomes" id="UP000077266">
    <property type="component" value="Unassembled WGS sequence"/>
</dbReference>
<dbReference type="STRING" id="1314781.A0A165QG76"/>
<sequence length="297" mass="32212">MKVLVTGASGVLGTAVLAAFKSHGHEAIGLAHSRASGELKALDLLDRSATEQFIAEIKPDWVIHCAAERRPDVAEKNPEGTEQLNVGVPGFFAELSAKYSFVLVYISTDYVFDGANPPYSPSSPTNPLQLYGRTKLGGELAVLAVPGAQNIILRVPVLYGPAPNNADSAVNILLDVVQDQSGKTYKMDHFATRYPTNVVDIAEFLVRLSAHKKPLPPIIHYSAGEPFTKYEMCLIFSKILGLPHEHIIPDAEPPKGDAATTRPRDSQLSTEETVLLGIDGGLGYNGFEEWWTAHLKK</sequence>
<evidence type="ECO:0000259" key="2">
    <source>
        <dbReference type="Pfam" id="PF04321"/>
    </source>
</evidence>
<dbReference type="GO" id="GO:0048269">
    <property type="term" value="C:methionine adenosyltransferase complex"/>
    <property type="evidence" value="ECO:0007669"/>
    <property type="project" value="TreeGrafter"/>
</dbReference>
<dbReference type="InterPro" id="IPR036291">
    <property type="entry name" value="NAD(P)-bd_dom_sf"/>
</dbReference>
<dbReference type="InParanoid" id="A0A165QG76"/>
<feature type="domain" description="RmlD-like substrate binding" evidence="2">
    <location>
        <begin position="1"/>
        <end position="274"/>
    </location>
</feature>
<dbReference type="Gene3D" id="3.40.50.720">
    <property type="entry name" value="NAD(P)-binding Rossmann-like Domain"/>
    <property type="match status" value="1"/>
</dbReference>
<dbReference type="GO" id="GO:0006556">
    <property type="term" value="P:S-adenosylmethionine biosynthetic process"/>
    <property type="evidence" value="ECO:0007669"/>
    <property type="project" value="UniProtKB-UniPathway"/>
</dbReference>
<proteinExistence type="predicted"/>
<dbReference type="FunFam" id="3.40.50.720:FF:000357">
    <property type="entry name" value="Methionine adenosyltransferase 2 subunit beta"/>
    <property type="match status" value="1"/>
</dbReference>
<name>A0A165QG76_EXIGL</name>
<dbReference type="SUPFAM" id="SSF51735">
    <property type="entry name" value="NAD(P)-binding Rossmann-fold domains"/>
    <property type="match status" value="1"/>
</dbReference>
<evidence type="ECO:0000313" key="3">
    <source>
        <dbReference type="EMBL" id="KZW03564.1"/>
    </source>
</evidence>
<dbReference type="PANTHER" id="PTHR10491">
    <property type="entry name" value="DTDP-4-DEHYDRORHAMNOSE REDUCTASE"/>
    <property type="match status" value="1"/>
</dbReference>
<keyword evidence="4" id="KW-1185">Reference proteome</keyword>